<dbReference type="AlphaFoldDB" id="A0A085VD08"/>
<sequence length="104" mass="11936">MIKIFEDDDPAWKILVHVLEHGIAGIAGGRMSTRNKLEEVKEKARTDRHDNVAALYTVHHFWGELAVIYDEQIYRFHQARKLVVEAYDNQLAAQGIFPNTYPGS</sequence>
<organism evidence="1 2">
    <name type="scientific">Pseudomonas syringae</name>
    <dbReference type="NCBI Taxonomy" id="317"/>
    <lineage>
        <taxon>Bacteria</taxon>
        <taxon>Pseudomonadati</taxon>
        <taxon>Pseudomonadota</taxon>
        <taxon>Gammaproteobacteria</taxon>
        <taxon>Pseudomonadales</taxon>
        <taxon>Pseudomonadaceae</taxon>
        <taxon>Pseudomonas</taxon>
    </lineage>
</organism>
<dbReference type="OrthoDB" id="6885943at2"/>
<keyword evidence="2" id="KW-1185">Reference proteome</keyword>
<dbReference type="Proteomes" id="UP000028631">
    <property type="component" value="Unassembled WGS sequence"/>
</dbReference>
<evidence type="ECO:0000313" key="2">
    <source>
        <dbReference type="Proteomes" id="UP000028631"/>
    </source>
</evidence>
<protein>
    <submittedName>
        <fullName evidence="1">Uncharacterized protein</fullName>
    </submittedName>
</protein>
<dbReference type="PATRIC" id="fig|317.175.peg.4244"/>
<dbReference type="EMBL" id="JPQU01000062">
    <property type="protein sequence ID" value="KFE53321.1"/>
    <property type="molecule type" value="Genomic_DNA"/>
</dbReference>
<comment type="caution">
    <text evidence="1">The sequence shown here is derived from an EMBL/GenBank/DDBJ whole genome shotgun (WGS) entry which is preliminary data.</text>
</comment>
<gene>
    <name evidence="1" type="ORF">IV01_20340</name>
</gene>
<name>A0A085VD08_PSESX</name>
<dbReference type="RefSeq" id="WP_032630589.1">
    <property type="nucleotide sequence ID" value="NZ_JPQU01000062.1"/>
</dbReference>
<accession>A0A085VD08</accession>
<proteinExistence type="predicted"/>
<evidence type="ECO:0000313" key="1">
    <source>
        <dbReference type="EMBL" id="KFE53321.1"/>
    </source>
</evidence>
<reference evidence="1 2" key="1">
    <citation type="submission" date="2014-07" db="EMBL/GenBank/DDBJ databases">
        <title>Draft Genome Sequences of Environmental Pseudomonas syringae strains.</title>
        <authorList>
            <person name="Baltrus D.A."/>
            <person name="Berge O."/>
            <person name="Morris C."/>
        </authorList>
    </citation>
    <scope>NUCLEOTIDE SEQUENCE [LARGE SCALE GENOMIC DNA]</scope>
    <source>
        <strain evidence="1 2">GAW0119</strain>
    </source>
</reference>